<keyword evidence="2" id="KW-1185">Reference proteome</keyword>
<gene>
    <name evidence="1" type="ORF">ACETIH_22270</name>
</gene>
<proteinExistence type="predicted"/>
<dbReference type="RefSeq" id="WP_377031047.1">
    <property type="nucleotide sequence ID" value="NZ_JBHOMY010000099.1"/>
</dbReference>
<sequence length="123" mass="13973">MSRDNDIKAPDGYLLGGLRRVRNDGTILFQRGWWRAPAEWIGKEVWVHEDELGSPGMRDREVIVRAVPPGMYIATAILEGVDVVCHRTERPDAKLGWRDPVKLAWANRNHAQPSHQADPADNR</sequence>
<dbReference type="Proteomes" id="UP001593940">
    <property type="component" value="Unassembled WGS sequence"/>
</dbReference>
<dbReference type="EMBL" id="JBHOMY010000099">
    <property type="protein sequence ID" value="MFC1459375.1"/>
    <property type="molecule type" value="Genomic_DNA"/>
</dbReference>
<name>A0ABV6YDP1_9HYPH</name>
<evidence type="ECO:0000313" key="2">
    <source>
        <dbReference type="Proteomes" id="UP001593940"/>
    </source>
</evidence>
<accession>A0ABV6YDP1</accession>
<comment type="caution">
    <text evidence="1">The sequence shown here is derived from an EMBL/GenBank/DDBJ whole genome shotgun (WGS) entry which is preliminary data.</text>
</comment>
<evidence type="ECO:0000313" key="1">
    <source>
        <dbReference type="EMBL" id="MFC1459375.1"/>
    </source>
</evidence>
<protein>
    <submittedName>
        <fullName evidence="1">Uncharacterized protein</fullName>
    </submittedName>
</protein>
<organism evidence="1 2">
    <name type="scientific">Microvirga arabica</name>
    <dbReference type="NCBI Taxonomy" id="1128671"/>
    <lineage>
        <taxon>Bacteria</taxon>
        <taxon>Pseudomonadati</taxon>
        <taxon>Pseudomonadota</taxon>
        <taxon>Alphaproteobacteria</taxon>
        <taxon>Hyphomicrobiales</taxon>
        <taxon>Methylobacteriaceae</taxon>
        <taxon>Microvirga</taxon>
    </lineage>
</organism>
<reference evidence="1 2" key="1">
    <citation type="submission" date="2024-09" db="EMBL/GenBank/DDBJ databases">
        <title>Nodulacao em especies de Leguminosae Basais da Amazonia e Caracterizacao dos Rizobios e Bacterias Associadas aos Nodulos.</title>
        <authorList>
            <person name="Jambeiro I.C.A."/>
            <person name="Lopes I.S."/>
            <person name="Aguiar E.R.G.R."/>
            <person name="Santos A.F.J."/>
            <person name="Dos Santos J.M.F."/>
            <person name="Gross E."/>
        </authorList>
    </citation>
    <scope>NUCLEOTIDE SEQUENCE [LARGE SCALE GENOMIC DNA]</scope>
    <source>
        <strain evidence="1 2">BRUESC1165</strain>
    </source>
</reference>